<reference evidence="2" key="1">
    <citation type="submission" date="2020-05" db="EMBL/GenBank/DDBJ databases">
        <title>Phylogenomic resolution of chytrid fungi.</title>
        <authorList>
            <person name="Stajich J.E."/>
            <person name="Amses K."/>
            <person name="Simmons R."/>
            <person name="Seto K."/>
            <person name="Myers J."/>
            <person name="Bonds A."/>
            <person name="Quandt C.A."/>
            <person name="Barry K."/>
            <person name="Liu P."/>
            <person name="Grigoriev I."/>
            <person name="Longcore J.E."/>
            <person name="James T.Y."/>
        </authorList>
    </citation>
    <scope>NUCLEOTIDE SEQUENCE</scope>
    <source>
        <strain evidence="2">JEL0318</strain>
    </source>
</reference>
<protein>
    <submittedName>
        <fullName evidence="2">Uncharacterized protein</fullName>
    </submittedName>
</protein>
<evidence type="ECO:0000313" key="2">
    <source>
        <dbReference type="EMBL" id="KAJ3042383.1"/>
    </source>
</evidence>
<proteinExistence type="predicted"/>
<comment type="caution">
    <text evidence="2">The sequence shown here is derived from an EMBL/GenBank/DDBJ whole genome shotgun (WGS) entry which is preliminary data.</text>
</comment>
<feature type="compositionally biased region" description="Basic and acidic residues" evidence="1">
    <location>
        <begin position="47"/>
        <end position="118"/>
    </location>
</feature>
<name>A0AAD5SBP3_9FUNG</name>
<gene>
    <name evidence="2" type="ORF">HK097_002040</name>
</gene>
<evidence type="ECO:0000313" key="3">
    <source>
        <dbReference type="Proteomes" id="UP001212841"/>
    </source>
</evidence>
<sequence>MITAQEVPNRAIHPPPLAQLLTTVAQNNPVETPLRSSSQKTAGRRKHAEEDELRRQRVQKEEEQRQLKQERREQQWREEEKRKREAMEKEQQLWREKAERHRQAYEKDGKSGCEEKRSGPYSVSMTRGRGNYNRGGRRKHGVRNIVPLFCVEGR</sequence>
<dbReference type="EMBL" id="JADGJD010001425">
    <property type="protein sequence ID" value="KAJ3042383.1"/>
    <property type="molecule type" value="Genomic_DNA"/>
</dbReference>
<feature type="region of interest" description="Disordered" evidence="1">
    <location>
        <begin position="27"/>
        <end position="139"/>
    </location>
</feature>
<keyword evidence="3" id="KW-1185">Reference proteome</keyword>
<accession>A0AAD5SBP3</accession>
<feature type="compositionally biased region" description="Polar residues" evidence="1">
    <location>
        <begin position="27"/>
        <end position="41"/>
    </location>
</feature>
<evidence type="ECO:0000256" key="1">
    <source>
        <dbReference type="SAM" id="MobiDB-lite"/>
    </source>
</evidence>
<organism evidence="2 3">
    <name type="scientific">Rhizophlyctis rosea</name>
    <dbReference type="NCBI Taxonomy" id="64517"/>
    <lineage>
        <taxon>Eukaryota</taxon>
        <taxon>Fungi</taxon>
        <taxon>Fungi incertae sedis</taxon>
        <taxon>Chytridiomycota</taxon>
        <taxon>Chytridiomycota incertae sedis</taxon>
        <taxon>Chytridiomycetes</taxon>
        <taxon>Rhizophlyctidales</taxon>
        <taxon>Rhizophlyctidaceae</taxon>
        <taxon>Rhizophlyctis</taxon>
    </lineage>
</organism>
<dbReference type="Proteomes" id="UP001212841">
    <property type="component" value="Unassembled WGS sequence"/>
</dbReference>
<dbReference type="AlphaFoldDB" id="A0AAD5SBP3"/>